<comment type="pathway">
    <text evidence="1">Protein modification; protein ubiquitination.</text>
</comment>
<dbReference type="InterPro" id="IPR008974">
    <property type="entry name" value="TRAF-like"/>
</dbReference>
<gene>
    <name evidence="4" type="primary">gb02624</name>
    <name evidence="4" type="ORF">PR202_gb02624</name>
</gene>
<dbReference type="PANTHER" id="PTHR26379">
    <property type="entry name" value="BTB/POZ AND MATH DOMAIN-CONTAINING PROTEIN 1"/>
    <property type="match status" value="1"/>
</dbReference>
<name>A0AAV5DXF7_ELECO</name>
<evidence type="ECO:0000313" key="4">
    <source>
        <dbReference type="EMBL" id="GJN15688.1"/>
    </source>
</evidence>
<dbReference type="CDD" id="cd00121">
    <property type="entry name" value="MATH"/>
    <property type="match status" value="1"/>
</dbReference>
<dbReference type="InterPro" id="IPR056423">
    <property type="entry name" value="BACK_BPM_SPOP"/>
</dbReference>
<evidence type="ECO:0000256" key="2">
    <source>
        <dbReference type="ARBA" id="ARBA00010846"/>
    </source>
</evidence>
<accession>A0AAV5DXF7</accession>
<dbReference type="InterPro" id="IPR011333">
    <property type="entry name" value="SKP1/BTB/POZ_sf"/>
</dbReference>
<dbReference type="PANTHER" id="PTHR26379:SF187">
    <property type="entry name" value="OS07G0655300 PROTEIN"/>
    <property type="match status" value="1"/>
</dbReference>
<dbReference type="Proteomes" id="UP001054889">
    <property type="component" value="Unassembled WGS sequence"/>
</dbReference>
<organism evidence="4 5">
    <name type="scientific">Eleusine coracana subsp. coracana</name>
    <dbReference type="NCBI Taxonomy" id="191504"/>
    <lineage>
        <taxon>Eukaryota</taxon>
        <taxon>Viridiplantae</taxon>
        <taxon>Streptophyta</taxon>
        <taxon>Embryophyta</taxon>
        <taxon>Tracheophyta</taxon>
        <taxon>Spermatophyta</taxon>
        <taxon>Magnoliopsida</taxon>
        <taxon>Liliopsida</taxon>
        <taxon>Poales</taxon>
        <taxon>Poaceae</taxon>
        <taxon>PACMAD clade</taxon>
        <taxon>Chloridoideae</taxon>
        <taxon>Cynodonteae</taxon>
        <taxon>Eleusininae</taxon>
        <taxon>Eleusine</taxon>
    </lineage>
</organism>
<dbReference type="SUPFAM" id="SSF49599">
    <property type="entry name" value="TRAF domain-like"/>
    <property type="match status" value="1"/>
</dbReference>
<protein>
    <recommendedName>
        <fullName evidence="3">MATH domain-containing protein</fullName>
    </recommendedName>
</protein>
<dbReference type="CDD" id="cd14733">
    <property type="entry name" value="BACK"/>
    <property type="match status" value="1"/>
</dbReference>
<dbReference type="SUPFAM" id="SSF54695">
    <property type="entry name" value="POZ domain"/>
    <property type="match status" value="1"/>
</dbReference>
<dbReference type="AlphaFoldDB" id="A0AAV5DXF7"/>
<dbReference type="Pfam" id="PF24570">
    <property type="entry name" value="BACK_BPM_SPOP"/>
    <property type="match status" value="1"/>
</dbReference>
<proteinExistence type="inferred from homology"/>
<evidence type="ECO:0000259" key="3">
    <source>
        <dbReference type="PROSITE" id="PS50144"/>
    </source>
</evidence>
<dbReference type="PROSITE" id="PS50144">
    <property type="entry name" value="MATH"/>
    <property type="match status" value="1"/>
</dbReference>
<dbReference type="InterPro" id="IPR002083">
    <property type="entry name" value="MATH/TRAF_dom"/>
</dbReference>
<reference evidence="4" key="2">
    <citation type="submission" date="2021-12" db="EMBL/GenBank/DDBJ databases">
        <title>Resequencing data analysis of finger millet.</title>
        <authorList>
            <person name="Hatakeyama M."/>
            <person name="Aluri S."/>
            <person name="Balachadran M.T."/>
            <person name="Sivarajan S.R."/>
            <person name="Poveda L."/>
            <person name="Shimizu-Inatsugi R."/>
            <person name="Schlapbach R."/>
            <person name="Sreeman S.M."/>
            <person name="Shimizu K.K."/>
        </authorList>
    </citation>
    <scope>NUCLEOTIDE SEQUENCE</scope>
</reference>
<dbReference type="Pfam" id="PF22486">
    <property type="entry name" value="MATH_2"/>
    <property type="match status" value="1"/>
</dbReference>
<comment type="caution">
    <text evidence="4">The sequence shown here is derived from an EMBL/GenBank/DDBJ whole genome shotgun (WGS) entry which is preliminary data.</text>
</comment>
<sequence length="280" mass="31112">MLLDSGFLEFKLDYAKTKDLAVGDSVHSKNFLAGGHVWRIKCYPRGLNKEYRGEYLSIYLELVSHGRDVKAIFDVFMAERDGAPSPDHHRRCVHVYPPDRFTIWGWSHFVERREIEEDGHHLIDHDDGSVTFVCGVVVVRPDRDASMPPADVATHLGELLRGGEGSEVSFSVGGETFAAHRAVLAVHVCFPGMRCPRTGNGPRAVADGDHGHATSLSWAQKLSDDVSLDSVTAILCCAELHECPELRSRCLDFFTEEDNFQKLALTEEYTCSSARASLHG</sequence>
<reference evidence="4" key="1">
    <citation type="journal article" date="2018" name="DNA Res.">
        <title>Multiple hybrid de novo genome assembly of finger millet, an orphan allotetraploid crop.</title>
        <authorList>
            <person name="Hatakeyama M."/>
            <person name="Aluri S."/>
            <person name="Balachadran M.T."/>
            <person name="Sivarajan S.R."/>
            <person name="Patrignani A."/>
            <person name="Gruter S."/>
            <person name="Poveda L."/>
            <person name="Shimizu-Inatsugi R."/>
            <person name="Baeten J."/>
            <person name="Francoijs K.J."/>
            <person name="Nataraja K.N."/>
            <person name="Reddy Y.A.N."/>
            <person name="Phadnis S."/>
            <person name="Ravikumar R.L."/>
            <person name="Schlapbach R."/>
            <person name="Sreeman S.M."/>
            <person name="Shimizu K.K."/>
        </authorList>
    </citation>
    <scope>NUCLEOTIDE SEQUENCE</scope>
</reference>
<dbReference type="EMBL" id="BQKI01000072">
    <property type="protein sequence ID" value="GJN15688.1"/>
    <property type="molecule type" value="Genomic_DNA"/>
</dbReference>
<dbReference type="InterPro" id="IPR045005">
    <property type="entry name" value="BPM1-6"/>
</dbReference>
<dbReference type="Gene3D" id="6.10.250.3030">
    <property type="match status" value="1"/>
</dbReference>
<feature type="domain" description="MATH" evidence="3">
    <location>
        <begin position="4"/>
        <end position="134"/>
    </location>
</feature>
<evidence type="ECO:0000313" key="5">
    <source>
        <dbReference type="Proteomes" id="UP001054889"/>
    </source>
</evidence>
<evidence type="ECO:0000256" key="1">
    <source>
        <dbReference type="ARBA" id="ARBA00004906"/>
    </source>
</evidence>
<comment type="similarity">
    <text evidence="2">Belongs to the Tdpoz family.</text>
</comment>
<dbReference type="Gene3D" id="2.60.210.10">
    <property type="entry name" value="Apoptosis, Tumor Necrosis Factor Receptor Associated Protein 2, Chain A"/>
    <property type="match status" value="1"/>
</dbReference>
<keyword evidence="5" id="KW-1185">Reference proteome</keyword>
<dbReference type="Gene3D" id="3.30.710.10">
    <property type="entry name" value="Potassium Channel Kv1.1, Chain A"/>
    <property type="match status" value="1"/>
</dbReference>
<dbReference type="GO" id="GO:0016567">
    <property type="term" value="P:protein ubiquitination"/>
    <property type="evidence" value="ECO:0007669"/>
    <property type="project" value="InterPro"/>
</dbReference>